<dbReference type="InterPro" id="IPR010334">
    <property type="entry name" value="Dcp1"/>
</dbReference>
<comment type="subcellular location">
    <subcellularLocation>
        <location evidence="2">Cytoplasm</location>
    </subcellularLocation>
    <subcellularLocation>
        <location evidence="1">Mitochondrion inner membrane</location>
        <topology evidence="1">Single-pass membrane protein</topology>
    </subcellularLocation>
</comment>
<feature type="compositionally biased region" description="Polar residues" evidence="12">
    <location>
        <begin position="237"/>
        <end position="262"/>
    </location>
</feature>
<evidence type="ECO:0000256" key="6">
    <source>
        <dbReference type="ARBA" id="ARBA00022692"/>
    </source>
</evidence>
<feature type="compositionally biased region" description="Low complexity" evidence="12">
    <location>
        <begin position="219"/>
        <end position="231"/>
    </location>
</feature>
<comment type="similarity">
    <text evidence="4">Belongs to the TIM21 family.</text>
</comment>
<keyword evidence="6 13" id="KW-0812">Transmembrane</keyword>
<dbReference type="CDD" id="cd13182">
    <property type="entry name" value="EVH1-like_Dcp1"/>
    <property type="match status" value="1"/>
</dbReference>
<dbReference type="SUPFAM" id="SSF50729">
    <property type="entry name" value="PH domain-like"/>
    <property type="match status" value="1"/>
</dbReference>
<evidence type="ECO:0000256" key="2">
    <source>
        <dbReference type="ARBA" id="ARBA00004496"/>
    </source>
</evidence>
<dbReference type="GO" id="GO:0030150">
    <property type="term" value="P:protein import into mitochondrial matrix"/>
    <property type="evidence" value="ECO:0007669"/>
    <property type="project" value="InterPro"/>
</dbReference>
<dbReference type="PANTHER" id="PTHR16290:SF37">
    <property type="entry name" value="MRNA-DECAPPING ENZYME-LIKE PROTEIN"/>
    <property type="match status" value="1"/>
</dbReference>
<keyword evidence="9 13" id="KW-1133">Transmembrane helix</keyword>
<feature type="compositionally biased region" description="Polar residues" evidence="12">
    <location>
        <begin position="184"/>
        <end position="209"/>
    </location>
</feature>
<dbReference type="GO" id="GO:0008047">
    <property type="term" value="F:enzyme activator activity"/>
    <property type="evidence" value="ECO:0007669"/>
    <property type="project" value="InterPro"/>
</dbReference>
<feature type="region of interest" description="Disordered" evidence="12">
    <location>
        <begin position="151"/>
        <end position="262"/>
    </location>
</feature>
<dbReference type="Proteomes" id="UP000327013">
    <property type="component" value="Chromosome 7"/>
</dbReference>
<dbReference type="FunFam" id="3.10.450.320:FF:000002">
    <property type="entry name" value="Mitochondrial import inner membrane translocase subunit tim21"/>
    <property type="match status" value="1"/>
</dbReference>
<dbReference type="Gene3D" id="2.30.29.30">
    <property type="entry name" value="Pleckstrin-homology domain (PH domain)/Phosphotyrosine-binding domain (PTB)"/>
    <property type="match status" value="1"/>
</dbReference>
<keyword evidence="11 13" id="KW-0472">Membrane</keyword>
<proteinExistence type="inferred from homology"/>
<feature type="transmembrane region" description="Helical" evidence="13">
    <location>
        <begin position="472"/>
        <end position="493"/>
    </location>
</feature>
<dbReference type="FunFam" id="2.30.29.30:FF:000159">
    <property type="entry name" value="mRNA-decapping enzyme-like protein"/>
    <property type="match status" value="1"/>
</dbReference>
<evidence type="ECO:0000256" key="9">
    <source>
        <dbReference type="ARBA" id="ARBA00022989"/>
    </source>
</evidence>
<feature type="compositionally biased region" description="Pro residues" evidence="12">
    <location>
        <begin position="314"/>
        <end position="325"/>
    </location>
</feature>
<evidence type="ECO:0000256" key="12">
    <source>
        <dbReference type="SAM" id="MobiDB-lite"/>
    </source>
</evidence>
<evidence type="ECO:0000256" key="10">
    <source>
        <dbReference type="ARBA" id="ARBA00023128"/>
    </source>
</evidence>
<reference evidence="14 15" key="1">
    <citation type="submission" date="2019-06" db="EMBL/GenBank/DDBJ databases">
        <title>A chromosomal-level reference genome of Carpinus fangiana (Coryloideae, Betulaceae).</title>
        <authorList>
            <person name="Yang X."/>
            <person name="Wang Z."/>
            <person name="Zhang L."/>
            <person name="Hao G."/>
            <person name="Liu J."/>
            <person name="Yang Y."/>
        </authorList>
    </citation>
    <scope>NUCLEOTIDE SEQUENCE [LARGE SCALE GENOMIC DNA]</scope>
    <source>
        <strain evidence="14">Cfa_2016G</strain>
        <tissue evidence="14">Leaf</tissue>
    </source>
</reference>
<dbReference type="InterPro" id="IPR013261">
    <property type="entry name" value="Tim21"/>
</dbReference>
<keyword evidence="8" id="KW-0809">Transit peptide</keyword>
<dbReference type="GO" id="GO:0031087">
    <property type="term" value="P:deadenylation-independent decapping of nuclear-transcribed mRNA"/>
    <property type="evidence" value="ECO:0007669"/>
    <property type="project" value="TreeGrafter"/>
</dbReference>
<evidence type="ECO:0008006" key="16">
    <source>
        <dbReference type="Google" id="ProtNLM"/>
    </source>
</evidence>
<dbReference type="InterPro" id="IPR011993">
    <property type="entry name" value="PH-like_dom_sf"/>
</dbReference>
<keyword evidence="5" id="KW-0963">Cytoplasm</keyword>
<evidence type="ECO:0000256" key="1">
    <source>
        <dbReference type="ARBA" id="ARBA00004434"/>
    </source>
</evidence>
<dbReference type="EMBL" id="CM017327">
    <property type="protein sequence ID" value="KAE8098600.1"/>
    <property type="molecule type" value="Genomic_DNA"/>
</dbReference>
<feature type="region of interest" description="Disordered" evidence="12">
    <location>
        <begin position="420"/>
        <end position="456"/>
    </location>
</feature>
<keyword evidence="10" id="KW-0496">Mitochondrion</keyword>
<dbReference type="InterPro" id="IPR038552">
    <property type="entry name" value="Tim21_IMS_sf"/>
</dbReference>
<dbReference type="OrthoDB" id="436405at2759"/>
<evidence type="ECO:0000256" key="3">
    <source>
        <dbReference type="ARBA" id="ARBA00008778"/>
    </source>
</evidence>
<evidence type="ECO:0000256" key="13">
    <source>
        <dbReference type="SAM" id="Phobius"/>
    </source>
</evidence>
<dbReference type="AlphaFoldDB" id="A0A5N6RKA7"/>
<name>A0A5N6RKA7_9ROSI</name>
<keyword evidence="7" id="KW-0999">Mitochondrion inner membrane</keyword>
<dbReference type="Pfam" id="PF06058">
    <property type="entry name" value="DCP1"/>
    <property type="match status" value="1"/>
</dbReference>
<dbReference type="Gene3D" id="3.10.450.320">
    <property type="entry name" value="Mitochondrial import inner membrane translocase subunit Tim21"/>
    <property type="match status" value="1"/>
</dbReference>
<dbReference type="Pfam" id="PF08294">
    <property type="entry name" value="TIM21"/>
    <property type="match status" value="1"/>
</dbReference>
<evidence type="ECO:0000256" key="11">
    <source>
        <dbReference type="ARBA" id="ARBA00023136"/>
    </source>
</evidence>
<evidence type="ECO:0000313" key="14">
    <source>
        <dbReference type="EMBL" id="KAE8098600.1"/>
    </source>
</evidence>
<keyword evidence="15" id="KW-1185">Reference proteome</keyword>
<dbReference type="PANTHER" id="PTHR16290">
    <property type="entry name" value="TRANSCRIPTION FACTOR SMIF DECAPPING ENZYME DCP1"/>
    <property type="match status" value="1"/>
</dbReference>
<evidence type="ECO:0000256" key="7">
    <source>
        <dbReference type="ARBA" id="ARBA00022792"/>
    </source>
</evidence>
<feature type="region of interest" description="Disordered" evidence="12">
    <location>
        <begin position="294"/>
        <end position="329"/>
    </location>
</feature>
<dbReference type="GO" id="GO:0000932">
    <property type="term" value="C:P-body"/>
    <property type="evidence" value="ECO:0007669"/>
    <property type="project" value="TreeGrafter"/>
</dbReference>
<accession>A0A5N6RKA7</accession>
<evidence type="ECO:0000256" key="5">
    <source>
        <dbReference type="ARBA" id="ARBA00022490"/>
    </source>
</evidence>
<comment type="similarity">
    <text evidence="3">Belongs to the DCP1 family.</text>
</comment>
<dbReference type="GO" id="GO:0000290">
    <property type="term" value="P:deadenylation-dependent decapping of nuclear-transcribed mRNA"/>
    <property type="evidence" value="ECO:0007669"/>
    <property type="project" value="InterPro"/>
</dbReference>
<dbReference type="GO" id="GO:0005744">
    <property type="term" value="C:TIM23 mitochondrial import inner membrane translocase complex"/>
    <property type="evidence" value="ECO:0007669"/>
    <property type="project" value="InterPro"/>
</dbReference>
<sequence>MSQTGKLMPNLDQQSTKMLNLTVLQRMDPFIEEILITAAHVTFYAFNIESSQWSRKDVEGSLFVVKRNTQPRFQFIVMNRRNTDNLVENLLGDFEYELQVPYLLYRNASQEVNGIWFYNPQECKDVGNLFTRILNAYSKVPSKLKVSSSKSEFEELEPASTMSVMEGSLEPSSSATDAPEDSSFRNIFSVPTSIGNNGSNLANSRQSTPPAYPSSAAIPLSSHSPSVVSSPAPTPQIPSLSLLGSSNPTPLQDTIDPISSSNRGTNLLKPSSFFAPPSSSSALIMPPISSSVPTAPSLHPPLNLQRPYGTPMLQPFPPPTPPPSLTPSSAPPIDGLLISRDRVRDALLVLVQLLILLKSGCGRHSTFHANLLTKEVRGTAGISGLFRGLSTIGCTSHLPSQLKENYGPNTRIPFFTRPISSKASEQPGQTGSKKQPGQSGSETRKDISTVEDPFDAPTYNIPEKPVTFVEGASYTAVILAGLGIAGAAGYAVFKELIFQPKEYKVFNKALKRIQDDGQVRVRIGSPITGYGQESRNRAARQRIPNKIWTDEDGVEHVEINFYIRGPHGAGKVYSEMFKDPVDKQWKYTYLIVEIKSPTPSQLILESYMPAYNVDTK</sequence>
<protein>
    <recommendedName>
        <fullName evidence="16">Mitochondrial import inner membrane translocase subunit Tim21</fullName>
    </recommendedName>
</protein>
<dbReference type="GO" id="GO:0003729">
    <property type="term" value="F:mRNA binding"/>
    <property type="evidence" value="ECO:0007669"/>
    <property type="project" value="TreeGrafter"/>
</dbReference>
<evidence type="ECO:0000256" key="4">
    <source>
        <dbReference type="ARBA" id="ARBA00010867"/>
    </source>
</evidence>
<evidence type="ECO:0000256" key="8">
    <source>
        <dbReference type="ARBA" id="ARBA00022946"/>
    </source>
</evidence>
<feature type="compositionally biased region" description="Polar residues" evidence="12">
    <location>
        <begin position="420"/>
        <end position="441"/>
    </location>
</feature>
<gene>
    <name evidence="14" type="ORF">FH972_016649</name>
</gene>
<organism evidence="14 15">
    <name type="scientific">Carpinus fangiana</name>
    <dbReference type="NCBI Taxonomy" id="176857"/>
    <lineage>
        <taxon>Eukaryota</taxon>
        <taxon>Viridiplantae</taxon>
        <taxon>Streptophyta</taxon>
        <taxon>Embryophyta</taxon>
        <taxon>Tracheophyta</taxon>
        <taxon>Spermatophyta</taxon>
        <taxon>Magnoliopsida</taxon>
        <taxon>eudicotyledons</taxon>
        <taxon>Gunneridae</taxon>
        <taxon>Pentapetalae</taxon>
        <taxon>rosids</taxon>
        <taxon>fabids</taxon>
        <taxon>Fagales</taxon>
        <taxon>Betulaceae</taxon>
        <taxon>Carpinus</taxon>
    </lineage>
</organism>
<evidence type="ECO:0000313" key="15">
    <source>
        <dbReference type="Proteomes" id="UP000327013"/>
    </source>
</evidence>